<evidence type="ECO:0000313" key="2">
    <source>
        <dbReference type="Proteomes" id="UP000240486"/>
    </source>
</evidence>
<dbReference type="Proteomes" id="UP000240486">
    <property type="component" value="Segment"/>
</dbReference>
<evidence type="ECO:0000313" key="1">
    <source>
        <dbReference type="EMBL" id="ATW61305.1"/>
    </source>
</evidence>
<sequence>MAQIQLTVCDVDKSELGKETQHYTINTPGGRSELDLCVDHAKPIEQILDQVYGGMVPHPTPVKKATAKKTSTPRRRGTAKIVSLEAIEAMKQ</sequence>
<dbReference type="EMBL" id="MG298964">
    <property type="protein sequence ID" value="ATW61305.1"/>
    <property type="molecule type" value="Genomic_DNA"/>
</dbReference>
<keyword evidence="2" id="KW-1185">Reference proteome</keyword>
<accession>A0A2H4PGG7</accession>
<proteinExistence type="predicted"/>
<protein>
    <submittedName>
        <fullName evidence="1">DNA binding protein</fullName>
    </submittedName>
</protein>
<reference evidence="1 2" key="1">
    <citation type="submission" date="2017-10" db="EMBL/GenBank/DDBJ databases">
        <authorList>
            <person name="Sulaiman A."/>
            <person name="Sivoravong A."/>
            <person name="Swapan B."/>
            <person name="Layton S.R."/>
            <person name="Kim T."/>
            <person name="Hughes L.E."/>
            <person name="Garlena R.A."/>
            <person name="Russell D.A."/>
            <person name="Pope W.H."/>
            <person name="Jacobs-Sera D."/>
            <person name="Hendrix R.W."/>
            <person name="Hatfull G.F."/>
        </authorList>
    </citation>
    <scope>NUCLEOTIDE SEQUENCE [LARGE SCALE GENOMIC DNA]</scope>
</reference>
<name>A0A2H4PGG7_9CAUD</name>
<organism evidence="1 2">
    <name type="scientific">Streptomyces phage Alsaber</name>
    <dbReference type="NCBI Taxonomy" id="2053672"/>
    <lineage>
        <taxon>Viruses</taxon>
        <taxon>Duplodnaviria</taxon>
        <taxon>Heunggongvirae</taxon>
        <taxon>Uroviricota</taxon>
        <taxon>Caudoviricetes</taxon>
        <taxon>Arquatrovirinae</taxon>
        <taxon>Camvirus</taxon>
        <taxon>Camvirus alsaber</taxon>
    </lineage>
</organism>
<gene>
    <name evidence="1" type="ORF">SEA_ALSABER_30</name>
</gene>